<proteinExistence type="predicted"/>
<dbReference type="NCBIfam" id="TIGR00848">
    <property type="entry name" value="fruA"/>
    <property type="match status" value="1"/>
</dbReference>
<evidence type="ECO:0000313" key="7">
    <source>
        <dbReference type="EMBL" id="SHE61449.1"/>
    </source>
</evidence>
<evidence type="ECO:0000256" key="3">
    <source>
        <dbReference type="ARBA" id="ARBA00022597"/>
    </source>
</evidence>
<keyword evidence="5" id="KW-0598">Phosphotransferase system</keyword>
<dbReference type="PANTHER" id="PTHR47738">
    <property type="entry name" value="PTS SYSTEM FRUCTOSE-LIKE EIIA COMPONENT-RELATED"/>
    <property type="match status" value="1"/>
</dbReference>
<evidence type="ECO:0000256" key="5">
    <source>
        <dbReference type="ARBA" id="ARBA00022683"/>
    </source>
</evidence>
<dbReference type="Gene3D" id="3.40.930.10">
    <property type="entry name" value="Mannitol-specific EII, Chain A"/>
    <property type="match status" value="1"/>
</dbReference>
<reference evidence="7 8" key="1">
    <citation type="submission" date="2016-11" db="EMBL/GenBank/DDBJ databases">
        <authorList>
            <person name="Jaros S."/>
            <person name="Januszkiewicz K."/>
            <person name="Wedrychowicz H."/>
        </authorList>
    </citation>
    <scope>NUCLEOTIDE SEQUENCE [LARGE SCALE GENOMIC DNA]</scope>
    <source>
        <strain evidence="7 8">DSM 14828</strain>
    </source>
</reference>
<dbReference type="GO" id="GO:0009401">
    <property type="term" value="P:phosphoenolpyruvate-dependent sugar phosphotransferase system"/>
    <property type="evidence" value="ECO:0007669"/>
    <property type="project" value="UniProtKB-KW"/>
</dbReference>
<dbReference type="STRING" id="1120975.SAMN02746064_00853"/>
<dbReference type="PROSITE" id="PS51094">
    <property type="entry name" value="PTS_EIIA_TYPE_2"/>
    <property type="match status" value="1"/>
</dbReference>
<dbReference type="SUPFAM" id="SSF55804">
    <property type="entry name" value="Phoshotransferase/anion transport protein"/>
    <property type="match status" value="1"/>
</dbReference>
<dbReference type="PROSITE" id="PS00372">
    <property type="entry name" value="PTS_EIIA_TYPE_2_HIS"/>
    <property type="match status" value="1"/>
</dbReference>
<evidence type="ECO:0000313" key="8">
    <source>
        <dbReference type="Proteomes" id="UP000184251"/>
    </source>
</evidence>
<keyword evidence="8" id="KW-1185">Reference proteome</keyword>
<accession>A0A1M4UXQ8</accession>
<dbReference type="OrthoDB" id="95460at2"/>
<organism evidence="7 8">
    <name type="scientific">Alkalibacter saccharofermentans DSM 14828</name>
    <dbReference type="NCBI Taxonomy" id="1120975"/>
    <lineage>
        <taxon>Bacteria</taxon>
        <taxon>Bacillati</taxon>
        <taxon>Bacillota</taxon>
        <taxon>Clostridia</taxon>
        <taxon>Eubacteriales</taxon>
        <taxon>Eubacteriaceae</taxon>
        <taxon>Alkalibacter</taxon>
    </lineage>
</organism>
<feature type="domain" description="PTS EIIA type-2" evidence="6">
    <location>
        <begin position="8"/>
        <end position="151"/>
    </location>
</feature>
<protein>
    <submittedName>
        <fullName evidence="7">PTS system, fructose-specific IIA component</fullName>
    </submittedName>
</protein>
<dbReference type="CDD" id="cd00211">
    <property type="entry name" value="PTS_IIA_fru"/>
    <property type="match status" value="1"/>
</dbReference>
<dbReference type="GO" id="GO:0016020">
    <property type="term" value="C:membrane"/>
    <property type="evidence" value="ECO:0007669"/>
    <property type="project" value="InterPro"/>
</dbReference>
<dbReference type="InterPro" id="IPR016152">
    <property type="entry name" value="PTrfase/Anion_transptr"/>
</dbReference>
<keyword evidence="2" id="KW-0597">Phosphoprotein</keyword>
<dbReference type="PANTHER" id="PTHR47738:SF2">
    <property type="entry name" value="PTS SYSTEM FRUCTOSE-LIKE EIIA COMPONENT"/>
    <property type="match status" value="1"/>
</dbReference>
<evidence type="ECO:0000259" key="6">
    <source>
        <dbReference type="PROSITE" id="PS51094"/>
    </source>
</evidence>
<evidence type="ECO:0000256" key="2">
    <source>
        <dbReference type="ARBA" id="ARBA00022553"/>
    </source>
</evidence>
<evidence type="ECO:0000256" key="4">
    <source>
        <dbReference type="ARBA" id="ARBA00022679"/>
    </source>
</evidence>
<name>A0A1M4UXQ8_9FIRM</name>
<dbReference type="InterPro" id="IPR002178">
    <property type="entry name" value="PTS_EIIA_type-2_dom"/>
</dbReference>
<keyword evidence="4" id="KW-0808">Transferase</keyword>
<dbReference type="Proteomes" id="UP000184251">
    <property type="component" value="Unassembled WGS sequence"/>
</dbReference>
<evidence type="ECO:0000256" key="1">
    <source>
        <dbReference type="ARBA" id="ARBA00022448"/>
    </source>
</evidence>
<sequence>MEKTYSEELINDELIFTAQDFKTKDEIIEFMSQRMHMLGRLNDYQTYIQSVHDREKCFPTCIGFGIAIPHGKSEGVKTPTVAFMNLKQEIMWNEEEEVNLIFLLAVPVEASSNYHLKVLAELSKKLIEEDFRERLKNLGDKKEICNMLTFHIN</sequence>
<dbReference type="GO" id="GO:0008982">
    <property type="term" value="F:protein-N(PI)-phosphohistidine-sugar phosphotransferase activity"/>
    <property type="evidence" value="ECO:0007669"/>
    <property type="project" value="InterPro"/>
</dbReference>
<dbReference type="AlphaFoldDB" id="A0A1M4UXQ8"/>
<dbReference type="EMBL" id="FQTU01000004">
    <property type="protein sequence ID" value="SHE61449.1"/>
    <property type="molecule type" value="Genomic_DNA"/>
</dbReference>
<keyword evidence="3" id="KW-0762">Sugar transport</keyword>
<dbReference type="InterPro" id="IPR051541">
    <property type="entry name" value="PTS_SugarTrans_NitroReg"/>
</dbReference>
<keyword evidence="1" id="KW-0813">Transport</keyword>
<dbReference type="InterPro" id="IPR004715">
    <property type="entry name" value="PTS_IIA_fruc"/>
</dbReference>
<gene>
    <name evidence="7" type="ORF">SAMN02746064_00853</name>
</gene>
<dbReference type="RefSeq" id="WP_073269842.1">
    <property type="nucleotide sequence ID" value="NZ_FQTU01000004.1"/>
</dbReference>
<dbReference type="Pfam" id="PF00359">
    <property type="entry name" value="PTS_EIIA_2"/>
    <property type="match status" value="1"/>
</dbReference>